<organism evidence="1">
    <name type="scientific">Arundo donax</name>
    <name type="common">Giant reed</name>
    <name type="synonym">Donax arundinaceus</name>
    <dbReference type="NCBI Taxonomy" id="35708"/>
    <lineage>
        <taxon>Eukaryota</taxon>
        <taxon>Viridiplantae</taxon>
        <taxon>Streptophyta</taxon>
        <taxon>Embryophyta</taxon>
        <taxon>Tracheophyta</taxon>
        <taxon>Spermatophyta</taxon>
        <taxon>Magnoliopsida</taxon>
        <taxon>Liliopsida</taxon>
        <taxon>Poales</taxon>
        <taxon>Poaceae</taxon>
        <taxon>PACMAD clade</taxon>
        <taxon>Arundinoideae</taxon>
        <taxon>Arundineae</taxon>
        <taxon>Arundo</taxon>
    </lineage>
</organism>
<name>A0A0A8YES6_ARUDO</name>
<sequence length="19" mass="2296">MKVQWVDHMSLSDVQIYLC</sequence>
<dbReference type="EMBL" id="GBRH01273226">
    <property type="protein sequence ID" value="JAD24669.1"/>
    <property type="molecule type" value="Transcribed_RNA"/>
</dbReference>
<reference evidence="1" key="2">
    <citation type="journal article" date="2015" name="Data Brief">
        <title>Shoot transcriptome of the giant reed, Arundo donax.</title>
        <authorList>
            <person name="Barrero R.A."/>
            <person name="Guerrero F.D."/>
            <person name="Moolhuijzen P."/>
            <person name="Goolsby J.A."/>
            <person name="Tidwell J."/>
            <person name="Bellgard S.E."/>
            <person name="Bellgard M.I."/>
        </authorList>
    </citation>
    <scope>NUCLEOTIDE SEQUENCE</scope>
    <source>
        <tissue evidence="1">Shoot tissue taken approximately 20 cm above the soil surface</tissue>
    </source>
</reference>
<evidence type="ECO:0000313" key="1">
    <source>
        <dbReference type="EMBL" id="JAD24669.1"/>
    </source>
</evidence>
<protein>
    <submittedName>
        <fullName evidence="1">Uncharacterized protein</fullName>
    </submittedName>
</protein>
<reference evidence="1" key="1">
    <citation type="submission" date="2014-09" db="EMBL/GenBank/DDBJ databases">
        <authorList>
            <person name="Magalhaes I.L.F."/>
            <person name="Oliveira U."/>
            <person name="Santos F.R."/>
            <person name="Vidigal T.H.D.A."/>
            <person name="Brescovit A.D."/>
            <person name="Santos A.J."/>
        </authorList>
    </citation>
    <scope>NUCLEOTIDE SEQUENCE</scope>
    <source>
        <tissue evidence="1">Shoot tissue taken approximately 20 cm above the soil surface</tissue>
    </source>
</reference>
<dbReference type="AlphaFoldDB" id="A0A0A8YES6"/>
<accession>A0A0A8YES6</accession>
<proteinExistence type="predicted"/>